<evidence type="ECO:0000313" key="3">
    <source>
        <dbReference type="Proteomes" id="UP001189429"/>
    </source>
</evidence>
<protein>
    <recommendedName>
        <fullName evidence="1">5-hmdU DNA kinase helical domain-containing protein</fullName>
    </recommendedName>
</protein>
<reference evidence="2" key="1">
    <citation type="submission" date="2023-10" db="EMBL/GenBank/DDBJ databases">
        <authorList>
            <person name="Chen Y."/>
            <person name="Shah S."/>
            <person name="Dougan E. K."/>
            <person name="Thang M."/>
            <person name="Chan C."/>
        </authorList>
    </citation>
    <scope>NUCLEOTIDE SEQUENCE [LARGE SCALE GENOMIC DNA]</scope>
</reference>
<evidence type="ECO:0000259" key="1">
    <source>
        <dbReference type="Pfam" id="PF18723"/>
    </source>
</evidence>
<organism evidence="2 3">
    <name type="scientific">Prorocentrum cordatum</name>
    <dbReference type="NCBI Taxonomy" id="2364126"/>
    <lineage>
        <taxon>Eukaryota</taxon>
        <taxon>Sar</taxon>
        <taxon>Alveolata</taxon>
        <taxon>Dinophyceae</taxon>
        <taxon>Prorocentrales</taxon>
        <taxon>Prorocentraceae</taxon>
        <taxon>Prorocentrum</taxon>
    </lineage>
</organism>
<dbReference type="EMBL" id="CAUYUJ010016254">
    <property type="protein sequence ID" value="CAK0863361.1"/>
    <property type="molecule type" value="Genomic_DNA"/>
</dbReference>
<evidence type="ECO:0000313" key="2">
    <source>
        <dbReference type="EMBL" id="CAK0863361.1"/>
    </source>
</evidence>
<feature type="domain" description="5-hmdU DNA kinase helical" evidence="1">
    <location>
        <begin position="9"/>
        <end position="60"/>
    </location>
</feature>
<comment type="caution">
    <text evidence="2">The sequence shown here is derived from an EMBL/GenBank/DDBJ whole genome shotgun (WGS) entry which is preliminary data.</text>
</comment>
<dbReference type="Proteomes" id="UP001189429">
    <property type="component" value="Unassembled WGS sequence"/>
</dbReference>
<gene>
    <name evidence="2" type="ORF">PCOR1329_LOCUS51536</name>
</gene>
<keyword evidence="3" id="KW-1185">Reference proteome</keyword>
<proteinExistence type="predicted"/>
<dbReference type="InterPro" id="IPR040684">
    <property type="entry name" value="HMUDK_hel"/>
</dbReference>
<accession>A0ABN9UTH3</accession>
<sequence>MASRPHCGMLAKFWWWVEERWHVLQRRKAGNPAPWSEDRIMQTSHLCNVFKEDDATTKVSQDVLANCDSLADAIVTAISQRLTNKSETIAAVGPLSCQFPDDLGQRARLLNAIKEHGFGGA</sequence>
<dbReference type="Pfam" id="PF18723">
    <property type="entry name" value="HMUDK_hel"/>
    <property type="match status" value="1"/>
</dbReference>
<name>A0ABN9UTH3_9DINO</name>